<feature type="region of interest" description="Disordered" evidence="1">
    <location>
        <begin position="60"/>
        <end position="110"/>
    </location>
</feature>
<name>D6Z0I5_DESAT</name>
<dbReference type="HOGENOM" id="CLU_2166864_0_0_7"/>
<dbReference type="InParanoid" id="D6Z0I5"/>
<accession>D6Z0I5</accession>
<dbReference type="EMBL" id="CP001940">
    <property type="protein sequence ID" value="ADH85214.1"/>
    <property type="molecule type" value="Genomic_DNA"/>
</dbReference>
<feature type="compositionally biased region" description="Basic and acidic residues" evidence="1">
    <location>
        <begin position="73"/>
        <end position="110"/>
    </location>
</feature>
<dbReference type="Proteomes" id="UP000001508">
    <property type="component" value="Chromosome"/>
</dbReference>
<feature type="region of interest" description="Disordered" evidence="1">
    <location>
        <begin position="1"/>
        <end position="45"/>
    </location>
</feature>
<dbReference type="KEGG" id="dak:DaAHT2_0508"/>
<protein>
    <submittedName>
        <fullName evidence="2">Uncharacterized protein</fullName>
    </submittedName>
</protein>
<dbReference type="AlphaFoldDB" id="D6Z0I5"/>
<proteinExistence type="predicted"/>
<evidence type="ECO:0000313" key="3">
    <source>
        <dbReference type="Proteomes" id="UP000001508"/>
    </source>
</evidence>
<gene>
    <name evidence="2" type="ordered locus">DaAHT2_0508</name>
</gene>
<evidence type="ECO:0000313" key="2">
    <source>
        <dbReference type="EMBL" id="ADH85214.1"/>
    </source>
</evidence>
<organism evidence="2 3">
    <name type="scientific">Desulfurivibrio alkaliphilus (strain DSM 19089 / UNIQEM U267 / AHT2)</name>
    <dbReference type="NCBI Taxonomy" id="589865"/>
    <lineage>
        <taxon>Bacteria</taxon>
        <taxon>Pseudomonadati</taxon>
        <taxon>Thermodesulfobacteriota</taxon>
        <taxon>Desulfobulbia</taxon>
        <taxon>Desulfobulbales</taxon>
        <taxon>Desulfobulbaceae</taxon>
        <taxon>Desulfurivibrio</taxon>
    </lineage>
</organism>
<keyword evidence="3" id="KW-1185">Reference proteome</keyword>
<sequence>MILDVTSGVNQGQMRPERPEIAPVPNEANRAQPERNEAGQTSEFNPGVVTEFSAAAMELARPVTDAEQPADTTRGDDAMEREDRGVAQANREEQARQAQEPQRRTIDVMV</sequence>
<dbReference type="OrthoDB" id="5534089at2"/>
<evidence type="ECO:0000256" key="1">
    <source>
        <dbReference type="SAM" id="MobiDB-lite"/>
    </source>
</evidence>
<reference evidence="3" key="1">
    <citation type="submission" date="2010-02" db="EMBL/GenBank/DDBJ databases">
        <title>Complete sequence of Desulfurivibrio alkaliphilus AHT2.</title>
        <authorList>
            <consortium name="US DOE Joint Genome Institute"/>
            <person name="Pitluck S."/>
            <person name="Chertkov O."/>
            <person name="Detter J.C."/>
            <person name="Han C."/>
            <person name="Tapia R."/>
            <person name="Larimer F."/>
            <person name="Land M."/>
            <person name="Hauser L."/>
            <person name="Kyrpides N."/>
            <person name="Mikhailova N."/>
            <person name="Sorokin D.Y."/>
            <person name="Muyzer G."/>
            <person name="Woyke T."/>
        </authorList>
    </citation>
    <scope>NUCLEOTIDE SEQUENCE [LARGE SCALE GENOMIC DNA]</scope>
    <source>
        <strain evidence="3">DSM 19089 / UNIQEM U267 / AHT2</strain>
    </source>
</reference>
<dbReference type="RefSeq" id="WP_013162745.1">
    <property type="nucleotide sequence ID" value="NC_014216.1"/>
</dbReference>